<protein>
    <recommendedName>
        <fullName evidence="2">Reverse transcriptase Ty1/copia-type domain-containing protein</fullName>
    </recommendedName>
</protein>
<accession>A0A3P6D5B6</accession>
<evidence type="ECO:0000313" key="1">
    <source>
        <dbReference type="EMBL" id="VDD26307.1"/>
    </source>
</evidence>
<name>A0A3P6D5B6_BRAOL</name>
<evidence type="ECO:0008006" key="2">
    <source>
        <dbReference type="Google" id="ProtNLM"/>
    </source>
</evidence>
<dbReference type="PANTHER" id="PTHR11439">
    <property type="entry name" value="GAG-POL-RELATED RETROTRANSPOSON"/>
    <property type="match status" value="1"/>
</dbReference>
<reference evidence="1" key="1">
    <citation type="submission" date="2018-11" db="EMBL/GenBank/DDBJ databases">
        <authorList>
            <consortium name="Genoscope - CEA"/>
            <person name="William W."/>
        </authorList>
    </citation>
    <scope>NUCLEOTIDE SEQUENCE</scope>
</reference>
<dbReference type="EMBL" id="LR031874">
    <property type="protein sequence ID" value="VDD26307.1"/>
    <property type="molecule type" value="Genomic_DNA"/>
</dbReference>
<gene>
    <name evidence="1" type="ORF">BOLC2T11494H</name>
</gene>
<sequence>MQTPKLSHYKEAKRVLRYIRGTSEEQVTTQVAETKLVGFLDSDRGGCKEDMKSTSGYCFSLGSGGKLKNKEQ</sequence>
<proteinExistence type="predicted"/>
<dbReference type="PANTHER" id="PTHR11439:SF463">
    <property type="entry name" value="REVERSE TRANSCRIPTASE TY1_COPIA-TYPE DOMAIN-CONTAINING PROTEIN"/>
    <property type="match status" value="1"/>
</dbReference>
<organism evidence="1">
    <name type="scientific">Brassica oleracea</name>
    <name type="common">Wild cabbage</name>
    <dbReference type="NCBI Taxonomy" id="3712"/>
    <lineage>
        <taxon>Eukaryota</taxon>
        <taxon>Viridiplantae</taxon>
        <taxon>Streptophyta</taxon>
        <taxon>Embryophyta</taxon>
        <taxon>Tracheophyta</taxon>
        <taxon>Spermatophyta</taxon>
        <taxon>Magnoliopsida</taxon>
        <taxon>eudicotyledons</taxon>
        <taxon>Gunneridae</taxon>
        <taxon>Pentapetalae</taxon>
        <taxon>rosids</taxon>
        <taxon>malvids</taxon>
        <taxon>Brassicales</taxon>
        <taxon>Brassicaceae</taxon>
        <taxon>Brassiceae</taxon>
        <taxon>Brassica</taxon>
    </lineage>
</organism>
<dbReference type="AlphaFoldDB" id="A0A3P6D5B6"/>